<name>A0A9Q9RNC2_FUSFU</name>
<proteinExistence type="predicted"/>
<evidence type="ECO:0000313" key="2">
    <source>
        <dbReference type="Proteomes" id="UP000760494"/>
    </source>
</evidence>
<organism evidence="1 2">
    <name type="scientific">Fusarium fujikuroi</name>
    <name type="common">Bakanae and foot rot disease fungus</name>
    <name type="synonym">Gibberella fujikuroi</name>
    <dbReference type="NCBI Taxonomy" id="5127"/>
    <lineage>
        <taxon>Eukaryota</taxon>
        <taxon>Fungi</taxon>
        <taxon>Dikarya</taxon>
        <taxon>Ascomycota</taxon>
        <taxon>Pezizomycotina</taxon>
        <taxon>Sordariomycetes</taxon>
        <taxon>Hypocreomycetidae</taxon>
        <taxon>Hypocreales</taxon>
        <taxon>Nectriaceae</taxon>
        <taxon>Fusarium</taxon>
        <taxon>Fusarium fujikuroi species complex</taxon>
    </lineage>
</organism>
<gene>
    <name evidence="1" type="ORF">C2S_8083</name>
</gene>
<comment type="caution">
    <text evidence="1">The sequence shown here is derived from an EMBL/GenBank/DDBJ whole genome shotgun (WGS) entry which is preliminary data.</text>
</comment>
<dbReference type="Proteomes" id="UP000760494">
    <property type="component" value="Unassembled WGS sequence"/>
</dbReference>
<dbReference type="AlphaFoldDB" id="A0A9Q9RNC2"/>
<dbReference type="EMBL" id="CABFJX010000301">
    <property type="protein sequence ID" value="VTT70673.1"/>
    <property type="molecule type" value="Genomic_DNA"/>
</dbReference>
<sequence length="64" mass="7044">MFLLIKSLESDLVCTSLAQALYQILPAGGWIGWNVGLGSWRPLCCVICSRLRETCVAIQGMMRA</sequence>
<evidence type="ECO:0000313" key="1">
    <source>
        <dbReference type="EMBL" id="VTT70673.1"/>
    </source>
</evidence>
<protein>
    <submittedName>
        <fullName evidence="1">Uncharacterized protein</fullName>
    </submittedName>
</protein>
<accession>A0A9Q9RNC2</accession>
<reference evidence="1" key="1">
    <citation type="submission" date="2019-05" db="EMBL/GenBank/DDBJ databases">
        <authorList>
            <person name="Piombo E."/>
        </authorList>
    </citation>
    <scope>NUCLEOTIDE SEQUENCE</scope>
    <source>
        <strain evidence="1">C2S</strain>
    </source>
</reference>